<evidence type="ECO:0008006" key="4">
    <source>
        <dbReference type="Google" id="ProtNLM"/>
    </source>
</evidence>
<evidence type="ECO:0000256" key="1">
    <source>
        <dbReference type="SAM" id="SignalP"/>
    </source>
</evidence>
<dbReference type="InterPro" id="IPR021556">
    <property type="entry name" value="DUF2950"/>
</dbReference>
<dbReference type="Proteomes" id="UP000503096">
    <property type="component" value="Chromosome"/>
</dbReference>
<feature type="chain" id="PRO_5026766391" description="DUF2950 domain-containing protein" evidence="1">
    <location>
        <begin position="23"/>
        <end position="300"/>
    </location>
</feature>
<dbReference type="EMBL" id="CP053073">
    <property type="protein sequence ID" value="QJR16823.1"/>
    <property type="molecule type" value="Genomic_DNA"/>
</dbReference>
<proteinExistence type="predicted"/>
<name>A0A6M4HE84_9PROT</name>
<sequence length="300" mass="31903">MKKTQLILAAGLVLCAALPAAAQRSFASPEEGSKALADAVRTGEGKNVIAIFGEKSKPWIFTGDAVSDRADWTAFLAAYDKKNKLVKEGDAKATINVGDDDWPFPAPLVKAKDGKWAFDAETGREEVINRRVGRNELDTIQTLLAVVDAQREYATSDADGNGSTDYAKKFISTKGKKDGLYFETAAGAPQSPLGPLVGVAAKEGYPGTNPGGPYHGYQYRMLMSQGKDAAGGAYSYLVKDRMMGGFAVVAFPEKYGVSGVKTFVVNHDGVVYEKDLGAGTAAAAAAIKAYNPDKTWQKVQ</sequence>
<organism evidence="2 3">
    <name type="scientific">Usitatibacter palustris</name>
    <dbReference type="NCBI Taxonomy" id="2732487"/>
    <lineage>
        <taxon>Bacteria</taxon>
        <taxon>Pseudomonadati</taxon>
        <taxon>Pseudomonadota</taxon>
        <taxon>Betaproteobacteria</taxon>
        <taxon>Nitrosomonadales</taxon>
        <taxon>Usitatibacteraceae</taxon>
        <taxon>Usitatibacter</taxon>
    </lineage>
</organism>
<dbReference type="RefSeq" id="WP_171165275.1">
    <property type="nucleotide sequence ID" value="NZ_CP053073.1"/>
</dbReference>
<dbReference type="AlphaFoldDB" id="A0A6M4HE84"/>
<keyword evidence="1" id="KW-0732">Signal</keyword>
<evidence type="ECO:0000313" key="2">
    <source>
        <dbReference type="EMBL" id="QJR16823.1"/>
    </source>
</evidence>
<evidence type="ECO:0000313" key="3">
    <source>
        <dbReference type="Proteomes" id="UP000503096"/>
    </source>
</evidence>
<reference evidence="2 3" key="1">
    <citation type="submission" date="2020-04" db="EMBL/GenBank/DDBJ databases">
        <title>Usitatibacter rugosus gen. nov., sp. nov. and Usitatibacter palustris sp. nov., novel members of Usitatibacteraceae fam. nov. within the order Nitrosomonadales isolated from soil.</title>
        <authorList>
            <person name="Huber K.J."/>
            <person name="Neumann-Schaal M."/>
            <person name="Geppert A."/>
            <person name="Luckner M."/>
            <person name="Wanner G."/>
            <person name="Overmann J."/>
        </authorList>
    </citation>
    <scope>NUCLEOTIDE SEQUENCE [LARGE SCALE GENOMIC DNA]</scope>
    <source>
        <strain evidence="2 3">Swamp67</strain>
    </source>
</reference>
<accession>A0A6M4HE84</accession>
<dbReference type="Pfam" id="PF11453">
    <property type="entry name" value="DUF2950"/>
    <property type="match status" value="1"/>
</dbReference>
<gene>
    <name evidence="2" type="ORF">DSM104440_03659</name>
</gene>
<protein>
    <recommendedName>
        <fullName evidence="4">DUF2950 domain-containing protein</fullName>
    </recommendedName>
</protein>
<dbReference type="KEGG" id="upl:DSM104440_03659"/>
<feature type="signal peptide" evidence="1">
    <location>
        <begin position="1"/>
        <end position="22"/>
    </location>
</feature>
<keyword evidence="3" id="KW-1185">Reference proteome</keyword>
<dbReference type="InParanoid" id="A0A6M4HE84"/>